<sequence>MLETKMPHLLGPRRQGLRRATDQSLTPNGRCHLSIVAAADKRRDLLENASCLYIIECRPLSLRAYAKAREL</sequence>
<dbReference type="EMBL" id="CAAALY010033912">
    <property type="protein sequence ID" value="VEL17718.1"/>
    <property type="molecule type" value="Genomic_DNA"/>
</dbReference>
<dbReference type="Proteomes" id="UP000784294">
    <property type="component" value="Unassembled WGS sequence"/>
</dbReference>
<reference evidence="2" key="1">
    <citation type="submission" date="2018-11" db="EMBL/GenBank/DDBJ databases">
        <authorList>
            <consortium name="Pathogen Informatics"/>
        </authorList>
    </citation>
    <scope>NUCLEOTIDE SEQUENCE</scope>
</reference>
<keyword evidence="3" id="KW-1185">Reference proteome</keyword>
<protein>
    <submittedName>
        <fullName evidence="2">Uncharacterized protein</fullName>
    </submittedName>
</protein>
<evidence type="ECO:0000313" key="2">
    <source>
        <dbReference type="EMBL" id="VEL17718.1"/>
    </source>
</evidence>
<evidence type="ECO:0000256" key="1">
    <source>
        <dbReference type="SAM" id="MobiDB-lite"/>
    </source>
</evidence>
<organism evidence="2 3">
    <name type="scientific">Protopolystoma xenopodis</name>
    <dbReference type="NCBI Taxonomy" id="117903"/>
    <lineage>
        <taxon>Eukaryota</taxon>
        <taxon>Metazoa</taxon>
        <taxon>Spiralia</taxon>
        <taxon>Lophotrochozoa</taxon>
        <taxon>Platyhelminthes</taxon>
        <taxon>Monogenea</taxon>
        <taxon>Polyopisthocotylea</taxon>
        <taxon>Polystomatidea</taxon>
        <taxon>Polystomatidae</taxon>
        <taxon>Protopolystoma</taxon>
    </lineage>
</organism>
<feature type="region of interest" description="Disordered" evidence="1">
    <location>
        <begin position="1"/>
        <end position="25"/>
    </location>
</feature>
<proteinExistence type="predicted"/>
<dbReference type="AlphaFoldDB" id="A0A448WQM6"/>
<name>A0A448WQM6_9PLAT</name>
<evidence type="ECO:0000313" key="3">
    <source>
        <dbReference type="Proteomes" id="UP000784294"/>
    </source>
</evidence>
<comment type="caution">
    <text evidence="2">The sequence shown here is derived from an EMBL/GenBank/DDBJ whole genome shotgun (WGS) entry which is preliminary data.</text>
</comment>
<gene>
    <name evidence="2" type="ORF">PXEA_LOCUS11158</name>
</gene>
<accession>A0A448WQM6</accession>